<gene>
    <name evidence="1" type="ORF">CWR48_03035</name>
</gene>
<keyword evidence="2" id="KW-1185">Reference proteome</keyword>
<evidence type="ECO:0000313" key="2">
    <source>
        <dbReference type="Proteomes" id="UP000257143"/>
    </source>
</evidence>
<proteinExistence type="predicted"/>
<evidence type="ECO:0000313" key="1">
    <source>
        <dbReference type="EMBL" id="RDW21394.1"/>
    </source>
</evidence>
<dbReference type="EMBL" id="PIOC01000003">
    <property type="protein sequence ID" value="RDW21394.1"/>
    <property type="molecule type" value="Genomic_DNA"/>
</dbReference>
<organism evidence="1 2">
    <name type="scientific">Oceanobacillus arenosus</name>
    <dbReference type="NCBI Taxonomy" id="1229153"/>
    <lineage>
        <taxon>Bacteria</taxon>
        <taxon>Bacillati</taxon>
        <taxon>Bacillota</taxon>
        <taxon>Bacilli</taxon>
        <taxon>Bacillales</taxon>
        <taxon>Bacillaceae</taxon>
        <taxon>Oceanobacillus</taxon>
    </lineage>
</organism>
<comment type="caution">
    <text evidence="1">The sequence shown here is derived from an EMBL/GenBank/DDBJ whole genome shotgun (WGS) entry which is preliminary data.</text>
</comment>
<reference evidence="2" key="1">
    <citation type="submission" date="2017-11" db="EMBL/GenBank/DDBJ databases">
        <authorList>
            <person name="Zhu W."/>
        </authorList>
    </citation>
    <scope>NUCLEOTIDE SEQUENCE [LARGE SCALE GENOMIC DNA]</scope>
    <source>
        <strain evidence="2">CAU 1183</strain>
    </source>
</reference>
<name>A0A3D8PZD9_9BACI</name>
<accession>A0A3D8PZD9</accession>
<dbReference type="Proteomes" id="UP000257143">
    <property type="component" value="Unassembled WGS sequence"/>
</dbReference>
<dbReference type="AlphaFoldDB" id="A0A3D8PZD9"/>
<protein>
    <submittedName>
        <fullName evidence="1">Uncharacterized protein</fullName>
    </submittedName>
</protein>
<sequence>MAVINKSLVRRNYYFSRSNNKNIKVNVPLDTEHYKIACDTHRDGNVVQVEGVLERSRNRWELMVPENFELKKE</sequence>